<feature type="region of interest" description="Disordered" evidence="1">
    <location>
        <begin position="1"/>
        <end position="35"/>
    </location>
</feature>
<dbReference type="EMBL" id="KV750885">
    <property type="protein sequence ID" value="OCL02734.1"/>
    <property type="molecule type" value="Genomic_DNA"/>
</dbReference>
<feature type="compositionally biased region" description="Polar residues" evidence="1">
    <location>
        <begin position="117"/>
        <end position="130"/>
    </location>
</feature>
<feature type="compositionally biased region" description="Low complexity" evidence="1">
    <location>
        <begin position="173"/>
        <end position="183"/>
    </location>
</feature>
<sequence>MTVTVSEASFGSDYTDRASSTAIEDTAIPPRWQNLRPCPSSNILGGVYGDERGRSGSIGSSNTRRVHNQASSSTLQSYYDAQKSPLAVSQQTSASAVRDMALRKGHPPIVEKREHNNTYVNDNGSQNNMETMKKQARKNKPARLDLSKLFPKPKGPGGLHSGTLLSPNKLVNSPLPLSDSSDSFPRNAPNPSSESKALPTKNTVHSEKPYAPPRKKSSKEKSFQKDIYDNAKVNIRRPPRGIQHWFDGLEEDNDDYMEESDTPAPPPLPMNIRAPNLAPVRKSSLGRVLVTEVEAPKKDRSQISHLSPATGKEAFAQSAHMRSHRRNSPSLHSITSHTTANSTKSKASKFSTSNLQDSSVLSMSSSSDEEYEESLKKFPVVRDSLARSTVTSGEIVIGKAQAFE</sequence>
<feature type="region of interest" description="Disordered" evidence="1">
    <location>
        <begin position="47"/>
        <end position="71"/>
    </location>
</feature>
<protein>
    <submittedName>
        <fullName evidence="2">Uncharacterized protein</fullName>
    </submittedName>
</protein>
<feature type="non-terminal residue" evidence="2">
    <location>
        <position position="404"/>
    </location>
</feature>
<proteinExistence type="predicted"/>
<feature type="compositionally biased region" description="Basic and acidic residues" evidence="1">
    <location>
        <begin position="219"/>
        <end position="229"/>
    </location>
</feature>
<dbReference type="OrthoDB" id="5244050at2759"/>
<reference evidence="2 3" key="1">
    <citation type="journal article" date="2016" name="Nat. Commun.">
        <title>Ectomycorrhizal ecology is imprinted in the genome of the dominant symbiotic fungus Cenococcum geophilum.</title>
        <authorList>
            <consortium name="DOE Joint Genome Institute"/>
            <person name="Peter M."/>
            <person name="Kohler A."/>
            <person name="Ohm R.A."/>
            <person name="Kuo A."/>
            <person name="Krutzmann J."/>
            <person name="Morin E."/>
            <person name="Arend M."/>
            <person name="Barry K.W."/>
            <person name="Binder M."/>
            <person name="Choi C."/>
            <person name="Clum A."/>
            <person name="Copeland A."/>
            <person name="Grisel N."/>
            <person name="Haridas S."/>
            <person name="Kipfer T."/>
            <person name="LaButti K."/>
            <person name="Lindquist E."/>
            <person name="Lipzen A."/>
            <person name="Maire R."/>
            <person name="Meier B."/>
            <person name="Mihaltcheva S."/>
            <person name="Molinier V."/>
            <person name="Murat C."/>
            <person name="Poggeler S."/>
            <person name="Quandt C.A."/>
            <person name="Sperisen C."/>
            <person name="Tritt A."/>
            <person name="Tisserant E."/>
            <person name="Crous P.W."/>
            <person name="Henrissat B."/>
            <person name="Nehls U."/>
            <person name="Egli S."/>
            <person name="Spatafora J.W."/>
            <person name="Grigoriev I.V."/>
            <person name="Martin F.M."/>
        </authorList>
    </citation>
    <scope>NUCLEOTIDE SEQUENCE [LARGE SCALE GENOMIC DNA]</scope>
    <source>
        <strain evidence="2 3">CBS 207.34</strain>
    </source>
</reference>
<feature type="compositionally biased region" description="Polar residues" evidence="1">
    <location>
        <begin position="189"/>
        <end position="203"/>
    </location>
</feature>
<feature type="compositionally biased region" description="Low complexity" evidence="1">
    <location>
        <begin position="335"/>
        <end position="366"/>
    </location>
</feature>
<accession>A0A8E2JN10</accession>
<dbReference type="AlphaFoldDB" id="A0A8E2JN10"/>
<evidence type="ECO:0000313" key="2">
    <source>
        <dbReference type="EMBL" id="OCL02734.1"/>
    </source>
</evidence>
<gene>
    <name evidence="2" type="ORF">AOQ84DRAFT_304124</name>
</gene>
<dbReference type="Proteomes" id="UP000250140">
    <property type="component" value="Unassembled WGS sequence"/>
</dbReference>
<organism evidence="2 3">
    <name type="scientific">Glonium stellatum</name>
    <dbReference type="NCBI Taxonomy" id="574774"/>
    <lineage>
        <taxon>Eukaryota</taxon>
        <taxon>Fungi</taxon>
        <taxon>Dikarya</taxon>
        <taxon>Ascomycota</taxon>
        <taxon>Pezizomycotina</taxon>
        <taxon>Dothideomycetes</taxon>
        <taxon>Pleosporomycetidae</taxon>
        <taxon>Gloniales</taxon>
        <taxon>Gloniaceae</taxon>
        <taxon>Glonium</taxon>
    </lineage>
</organism>
<feature type="region of interest" description="Disordered" evidence="1">
    <location>
        <begin position="105"/>
        <end position="274"/>
    </location>
</feature>
<feature type="region of interest" description="Disordered" evidence="1">
    <location>
        <begin position="292"/>
        <end position="390"/>
    </location>
</feature>
<name>A0A8E2JN10_9PEZI</name>
<evidence type="ECO:0000256" key="1">
    <source>
        <dbReference type="SAM" id="MobiDB-lite"/>
    </source>
</evidence>
<evidence type="ECO:0000313" key="3">
    <source>
        <dbReference type="Proteomes" id="UP000250140"/>
    </source>
</evidence>
<feature type="compositionally biased region" description="Acidic residues" evidence="1">
    <location>
        <begin position="248"/>
        <end position="261"/>
    </location>
</feature>
<keyword evidence="3" id="KW-1185">Reference proteome</keyword>
<feature type="compositionally biased region" description="Polar residues" evidence="1">
    <location>
        <begin position="57"/>
        <end position="71"/>
    </location>
</feature>